<evidence type="ECO:0000313" key="2">
    <source>
        <dbReference type="EMBL" id="KAF8002556.1"/>
    </source>
</evidence>
<keyword evidence="3" id="KW-1185">Reference proteome</keyword>
<feature type="region of interest" description="Disordered" evidence="1">
    <location>
        <begin position="29"/>
        <end position="56"/>
    </location>
</feature>
<evidence type="ECO:0000313" key="3">
    <source>
        <dbReference type="Proteomes" id="UP000649328"/>
    </source>
</evidence>
<comment type="caution">
    <text evidence="2">The sequence shown here is derived from an EMBL/GenBank/DDBJ whole genome shotgun (WGS) entry which is preliminary data.</text>
</comment>
<protein>
    <submittedName>
        <fullName evidence="2">Uncharacterized protein</fullName>
    </submittedName>
</protein>
<dbReference type="AlphaFoldDB" id="A0A8H7GUE4"/>
<evidence type="ECO:0000256" key="1">
    <source>
        <dbReference type="SAM" id="MobiDB-lite"/>
    </source>
</evidence>
<sequence length="80" mass="8512">MPGVEAGTMAISEDDVENPSLIEEKQVLDSLPNKASEESAVTPQEDLIGKEEDTETLDVQEVAVSEPASVLEDGQTEIAL</sequence>
<dbReference type="EMBL" id="JACBPP010000004">
    <property type="protein sequence ID" value="KAF8002556.1"/>
    <property type="molecule type" value="Genomic_DNA"/>
</dbReference>
<gene>
    <name evidence="2" type="ORF">HF325_003521</name>
</gene>
<proteinExistence type="predicted"/>
<reference evidence="2" key="1">
    <citation type="submission" date="2020-10" db="EMBL/GenBank/DDBJ databases">
        <title>The Whole-Genome Sequence of Metschnikowia persimmonesis, a Novel Endophytic Yeast Species Isolated from Medicinal Plant Diospyros kaki Thumb.</title>
        <authorList>
            <person name="Rahmat E."/>
            <person name="Kang Y."/>
        </authorList>
    </citation>
    <scope>NUCLEOTIDE SEQUENCE</scope>
    <source>
        <strain evidence="2">KIOM G15050</strain>
    </source>
</reference>
<dbReference type="Proteomes" id="UP000649328">
    <property type="component" value="Unassembled WGS sequence"/>
</dbReference>
<organism evidence="2 3">
    <name type="scientific">Metschnikowia pulcherrima</name>
    <dbReference type="NCBI Taxonomy" id="27326"/>
    <lineage>
        <taxon>Eukaryota</taxon>
        <taxon>Fungi</taxon>
        <taxon>Dikarya</taxon>
        <taxon>Ascomycota</taxon>
        <taxon>Saccharomycotina</taxon>
        <taxon>Pichiomycetes</taxon>
        <taxon>Metschnikowiaceae</taxon>
        <taxon>Metschnikowia</taxon>
    </lineage>
</organism>
<accession>A0A8H7GUE4</accession>
<name>A0A8H7GUE4_9ASCO</name>